<accession>A0A679JJR8</accession>
<keyword evidence="2" id="KW-0238">DNA-binding</keyword>
<dbReference type="GO" id="GO:0003700">
    <property type="term" value="F:DNA-binding transcription factor activity"/>
    <property type="evidence" value="ECO:0007669"/>
    <property type="project" value="InterPro"/>
</dbReference>
<dbReference type="EMBL" id="LR743510">
    <property type="protein sequence ID" value="CAA2137757.1"/>
    <property type="molecule type" value="Genomic_DNA"/>
</dbReference>
<reference evidence="5" key="1">
    <citation type="submission" date="2019-12" db="EMBL/GenBank/DDBJ databases">
        <authorList>
            <person name="Cremers G."/>
        </authorList>
    </citation>
    <scope>NUCLEOTIDE SEQUENCE</scope>
    <source>
        <strain evidence="5">Mbul2</strain>
        <plasmid evidence="5">1</plasmid>
    </source>
</reference>
<sequence length="177" mass="19373">MDASSPDAGRAYLGSETYCMPKKLDHLRQTYTHTLLLAGRQWRRLANPVAEAHGLSEATALPLILIHRQVAHPRQHVLAEALGIEGPSLVRLLDQLEAGGLILRMEDPTDRRAKVLSLTPEGKRIVVLMEAAFTKLRAAVLADIDTADLEAALRVFQALQLHFRGVSDGAASREATE</sequence>
<dbReference type="InterPro" id="IPR000835">
    <property type="entry name" value="HTH_MarR-typ"/>
</dbReference>
<keyword evidence="5" id="KW-0614">Plasmid</keyword>
<evidence type="ECO:0000313" key="5">
    <source>
        <dbReference type="EMBL" id="CAA2137757.1"/>
    </source>
</evidence>
<keyword evidence="3" id="KW-0804">Transcription</keyword>
<evidence type="ECO:0000256" key="1">
    <source>
        <dbReference type="ARBA" id="ARBA00023015"/>
    </source>
</evidence>
<dbReference type="InterPro" id="IPR036388">
    <property type="entry name" value="WH-like_DNA-bd_sf"/>
</dbReference>
<dbReference type="PANTHER" id="PTHR33164">
    <property type="entry name" value="TRANSCRIPTIONAL REGULATOR, MARR FAMILY"/>
    <property type="match status" value="1"/>
</dbReference>
<dbReference type="GO" id="GO:0006950">
    <property type="term" value="P:response to stress"/>
    <property type="evidence" value="ECO:0007669"/>
    <property type="project" value="TreeGrafter"/>
</dbReference>
<organism evidence="5">
    <name type="scientific">Methylobacterium bullatum</name>
    <dbReference type="NCBI Taxonomy" id="570505"/>
    <lineage>
        <taxon>Bacteria</taxon>
        <taxon>Pseudomonadati</taxon>
        <taxon>Pseudomonadota</taxon>
        <taxon>Alphaproteobacteria</taxon>
        <taxon>Hyphomicrobiales</taxon>
        <taxon>Methylobacteriaceae</taxon>
        <taxon>Methylobacterium</taxon>
    </lineage>
</organism>
<evidence type="ECO:0000259" key="4">
    <source>
        <dbReference type="PROSITE" id="PS50995"/>
    </source>
</evidence>
<dbReference type="PROSITE" id="PS50995">
    <property type="entry name" value="HTH_MARR_2"/>
    <property type="match status" value="1"/>
</dbReference>
<dbReference type="InterPro" id="IPR036390">
    <property type="entry name" value="WH_DNA-bd_sf"/>
</dbReference>
<gene>
    <name evidence="5" type="primary">slyA</name>
    <name evidence="5" type="ORF">MBLL_00812</name>
</gene>
<name>A0A679JJR8_9HYPH</name>
<dbReference type="Pfam" id="PF01047">
    <property type="entry name" value="MarR"/>
    <property type="match status" value="1"/>
</dbReference>
<dbReference type="InterPro" id="IPR039422">
    <property type="entry name" value="MarR/SlyA-like"/>
</dbReference>
<dbReference type="InterPro" id="IPR023187">
    <property type="entry name" value="Tscrpt_reg_MarR-type_CS"/>
</dbReference>
<evidence type="ECO:0000256" key="2">
    <source>
        <dbReference type="ARBA" id="ARBA00023125"/>
    </source>
</evidence>
<dbReference type="GO" id="GO:0003677">
    <property type="term" value="F:DNA binding"/>
    <property type="evidence" value="ECO:0007669"/>
    <property type="project" value="UniProtKB-KW"/>
</dbReference>
<dbReference type="Gene3D" id="1.10.10.10">
    <property type="entry name" value="Winged helix-like DNA-binding domain superfamily/Winged helix DNA-binding domain"/>
    <property type="match status" value="1"/>
</dbReference>
<dbReference type="PRINTS" id="PR00598">
    <property type="entry name" value="HTHMARR"/>
</dbReference>
<protein>
    <submittedName>
        <fullName evidence="5">Transcriptional regulator SlyA</fullName>
    </submittedName>
</protein>
<dbReference type="PANTHER" id="PTHR33164:SF64">
    <property type="entry name" value="TRANSCRIPTIONAL REGULATOR SLYA"/>
    <property type="match status" value="1"/>
</dbReference>
<evidence type="ECO:0000256" key="3">
    <source>
        <dbReference type="ARBA" id="ARBA00023163"/>
    </source>
</evidence>
<dbReference type="AlphaFoldDB" id="A0A679JJR8"/>
<dbReference type="SUPFAM" id="SSF46785">
    <property type="entry name" value="Winged helix' DNA-binding domain"/>
    <property type="match status" value="1"/>
</dbReference>
<geneLocation type="plasmid" evidence="5">
    <name>1</name>
</geneLocation>
<proteinExistence type="predicted"/>
<feature type="domain" description="HTH marR-type" evidence="4">
    <location>
        <begin position="28"/>
        <end position="161"/>
    </location>
</feature>
<keyword evidence="1" id="KW-0805">Transcription regulation</keyword>
<dbReference type="SMART" id="SM00347">
    <property type="entry name" value="HTH_MARR"/>
    <property type="match status" value="1"/>
</dbReference>
<dbReference type="PROSITE" id="PS01117">
    <property type="entry name" value="HTH_MARR_1"/>
    <property type="match status" value="1"/>
</dbReference>